<sequence length="256" mass="27891">MVDPVSDFELDAFVDNQLDMARRVEVEDFLSRNPAVAARVMADLRINDQVRLLQRRNAPPPTMTAAASAAVRKLERSLVRAWWTRGLIRGGIAAALIGLGWLGSVQLGPTIIQETEASPRIPSFVDEAVSAHHVSMLRAAMPSQEEDPDYNPAEIRAVTSITVPKVPGDWRVLDVQVFPSKAGSSIEMVVSVPGDIVLSIFAVRAPAPGQSVPRHVQQAGKNVFWWYQGEVAYALTGDVDPDTLEDLALNLVDGLH</sequence>
<comment type="caution">
    <text evidence="1">The sequence shown here is derived from an EMBL/GenBank/DDBJ whole genome shotgun (WGS) entry which is preliminary data.</text>
</comment>
<proteinExistence type="predicted"/>
<dbReference type="EMBL" id="JBHLUN010000001">
    <property type="protein sequence ID" value="MFC0406645.1"/>
    <property type="molecule type" value="Genomic_DNA"/>
</dbReference>
<reference evidence="1 2" key="1">
    <citation type="submission" date="2024-09" db="EMBL/GenBank/DDBJ databases">
        <authorList>
            <person name="Sun Q."/>
            <person name="Mori K."/>
        </authorList>
    </citation>
    <scope>NUCLEOTIDE SEQUENCE [LARGE SCALE GENOMIC DNA]</scope>
    <source>
        <strain evidence="1 2">TBRC 5777</strain>
    </source>
</reference>
<dbReference type="Proteomes" id="UP001589865">
    <property type="component" value="Unassembled WGS sequence"/>
</dbReference>
<dbReference type="RefSeq" id="WP_377042320.1">
    <property type="nucleotide sequence ID" value="NZ_JBHLUN010000001.1"/>
</dbReference>
<protein>
    <submittedName>
        <fullName evidence="1">Anti-sigma factor family protein</fullName>
    </submittedName>
</protein>
<keyword evidence="2" id="KW-1185">Reference proteome</keyword>
<organism evidence="1 2">
    <name type="scientific">Roseomonas elaeocarpi</name>
    <dbReference type="NCBI Taxonomy" id="907779"/>
    <lineage>
        <taxon>Bacteria</taxon>
        <taxon>Pseudomonadati</taxon>
        <taxon>Pseudomonadota</taxon>
        <taxon>Alphaproteobacteria</taxon>
        <taxon>Acetobacterales</taxon>
        <taxon>Roseomonadaceae</taxon>
        <taxon>Roseomonas</taxon>
    </lineage>
</organism>
<gene>
    <name evidence="1" type="ORF">ACFFGY_00195</name>
</gene>
<accession>A0ABV6JMR8</accession>
<evidence type="ECO:0000313" key="1">
    <source>
        <dbReference type="EMBL" id="MFC0406645.1"/>
    </source>
</evidence>
<name>A0ABV6JMR8_9PROT</name>
<evidence type="ECO:0000313" key="2">
    <source>
        <dbReference type="Proteomes" id="UP001589865"/>
    </source>
</evidence>